<gene>
    <name evidence="1" type="ORF">EJK17_03100</name>
</gene>
<organism evidence="1 2">
    <name type="scientific">Lactobacillus xujianguonis</name>
    <dbReference type="NCBI Taxonomy" id="2495899"/>
    <lineage>
        <taxon>Bacteria</taxon>
        <taxon>Bacillati</taxon>
        <taxon>Bacillota</taxon>
        <taxon>Bacilli</taxon>
        <taxon>Lactobacillales</taxon>
        <taxon>Lactobacillaceae</taxon>
        <taxon>Lactobacillus</taxon>
    </lineage>
</organism>
<sequence>MELQLTDDEAKRFIKITKEFIKKYKIDISKKSKGSLSIKAKSINREFTLYYFFRNGETHLKFADSKTYLTLVRINIDEKFHKNSDGIIRGNRIEIFSEDEFKAKGDGRTSYKAYSLPFEKIENTNDFFTIFENLLEYTHTQKNGMLFINTSLSAY</sequence>
<dbReference type="Pfam" id="PF22398">
    <property type="entry name" value="DUF6978"/>
    <property type="match status" value="1"/>
</dbReference>
<dbReference type="RefSeq" id="WP_127796175.1">
    <property type="nucleotide sequence ID" value="NZ_ML136875.1"/>
</dbReference>
<dbReference type="EMBL" id="RXIA01000006">
    <property type="protein sequence ID" value="RVU71199.1"/>
    <property type="molecule type" value="Genomic_DNA"/>
</dbReference>
<reference evidence="1 2" key="1">
    <citation type="submission" date="2018-12" db="EMBL/GenBank/DDBJ databases">
        <authorList>
            <person name="Meng J."/>
        </authorList>
    </citation>
    <scope>NUCLEOTIDE SEQUENCE [LARGE SCALE GENOMIC DNA]</scope>
    <source>
        <strain evidence="1 2">HT111-2</strain>
    </source>
</reference>
<dbReference type="AlphaFoldDB" id="A0A437SW99"/>
<evidence type="ECO:0000313" key="1">
    <source>
        <dbReference type="EMBL" id="RVU71199.1"/>
    </source>
</evidence>
<protein>
    <submittedName>
        <fullName evidence="1">Uncharacterized protein</fullName>
    </submittedName>
</protein>
<evidence type="ECO:0000313" key="2">
    <source>
        <dbReference type="Proteomes" id="UP000288291"/>
    </source>
</evidence>
<proteinExistence type="predicted"/>
<accession>A0A437SW99</accession>
<keyword evidence="2" id="KW-1185">Reference proteome</keyword>
<dbReference type="InterPro" id="IPR053916">
    <property type="entry name" value="DUF6978"/>
</dbReference>
<dbReference type="Proteomes" id="UP000288291">
    <property type="component" value="Unassembled WGS sequence"/>
</dbReference>
<comment type="caution">
    <text evidence="1">The sequence shown here is derived from an EMBL/GenBank/DDBJ whole genome shotgun (WGS) entry which is preliminary data.</text>
</comment>
<name>A0A437SW99_9LACO</name>